<name>A0ABT9IW03_9BACL</name>
<accession>A0ABT9IW03</accession>
<dbReference type="RefSeq" id="WP_305990554.1">
    <property type="nucleotide sequence ID" value="NZ_JAVAMP010000001.1"/>
</dbReference>
<proteinExistence type="predicted"/>
<dbReference type="Proteomes" id="UP001231941">
    <property type="component" value="Unassembled WGS sequence"/>
</dbReference>
<comment type="caution">
    <text evidence="2">The sequence shown here is derived from an EMBL/GenBank/DDBJ whole genome shotgun (WGS) entry which is preliminary data.</text>
</comment>
<evidence type="ECO:0000313" key="2">
    <source>
        <dbReference type="EMBL" id="MDP5273272.1"/>
    </source>
</evidence>
<feature type="domain" description="Endospore appendages core" evidence="1">
    <location>
        <begin position="32"/>
        <end position="135"/>
    </location>
</feature>
<sequence length="138" mass="14967">MSCYSSKSDVCCPISCAGIKLFPTQLILIKRCTPIRHACDNVEFNIFQTTLSPTSTELPKGFITVMNNSTECFMTVNVTENGNLPVPYQNIPPGGSITIEVNDLVSVDIVCNDGNDMPVAGAFCEGTFEADLQYSITK</sequence>
<evidence type="ECO:0000259" key="1">
    <source>
        <dbReference type="Pfam" id="PF13157"/>
    </source>
</evidence>
<dbReference type="InterPro" id="IPR025055">
    <property type="entry name" value="Ena_core"/>
</dbReference>
<keyword evidence="3" id="KW-1185">Reference proteome</keyword>
<organism evidence="2 3">
    <name type="scientific">Chengkuizengella axinellae</name>
    <dbReference type="NCBI Taxonomy" id="3064388"/>
    <lineage>
        <taxon>Bacteria</taxon>
        <taxon>Bacillati</taxon>
        <taxon>Bacillota</taxon>
        <taxon>Bacilli</taxon>
        <taxon>Bacillales</taxon>
        <taxon>Paenibacillaceae</taxon>
        <taxon>Chengkuizengella</taxon>
    </lineage>
</organism>
<evidence type="ECO:0000313" key="3">
    <source>
        <dbReference type="Proteomes" id="UP001231941"/>
    </source>
</evidence>
<dbReference type="EMBL" id="JAVAMP010000001">
    <property type="protein sequence ID" value="MDP5273272.1"/>
    <property type="molecule type" value="Genomic_DNA"/>
</dbReference>
<reference evidence="2 3" key="1">
    <citation type="submission" date="2023-08" db="EMBL/GenBank/DDBJ databases">
        <authorList>
            <person name="Park J.-S."/>
        </authorList>
    </citation>
    <scope>NUCLEOTIDE SEQUENCE [LARGE SCALE GENOMIC DNA]</scope>
    <source>
        <strain evidence="2 3">2205SS18-9</strain>
    </source>
</reference>
<dbReference type="Pfam" id="PF13157">
    <property type="entry name" value="Enas"/>
    <property type="match status" value="1"/>
</dbReference>
<protein>
    <recommendedName>
        <fullName evidence="1">Endospore appendages core domain-containing protein</fullName>
    </recommendedName>
</protein>
<gene>
    <name evidence="2" type="ORF">Q5Y73_04090</name>
</gene>